<name>A0A9P1CCE3_9DINO</name>
<dbReference type="InterPro" id="IPR028098">
    <property type="entry name" value="Glyco_trans_4-like_N"/>
</dbReference>
<evidence type="ECO:0000313" key="14">
    <source>
        <dbReference type="Proteomes" id="UP001152797"/>
    </source>
</evidence>
<feature type="domain" description="Glycosyltransferase subfamily 4-like N-terminal" evidence="11">
    <location>
        <begin position="100"/>
        <end position="317"/>
    </location>
</feature>
<dbReference type="Proteomes" id="UP001152797">
    <property type="component" value="Unassembled WGS sequence"/>
</dbReference>
<dbReference type="SFLD" id="SFLDG01387">
    <property type="entry name" value="BtrN-like_SPASM_domain_contain"/>
    <property type="match status" value="1"/>
</dbReference>
<reference evidence="12" key="1">
    <citation type="submission" date="2022-10" db="EMBL/GenBank/DDBJ databases">
        <authorList>
            <person name="Chen Y."/>
            <person name="Dougan E. K."/>
            <person name="Chan C."/>
            <person name="Rhodes N."/>
            <person name="Thang M."/>
        </authorList>
    </citation>
    <scope>NUCLEOTIDE SEQUENCE</scope>
</reference>
<evidence type="ECO:0000256" key="6">
    <source>
        <dbReference type="ARBA" id="ARBA00023004"/>
    </source>
</evidence>
<keyword evidence="3" id="KW-0328">Glycosyltransferase</keyword>
<dbReference type="OrthoDB" id="9973777at2759"/>
<dbReference type="InterPro" id="IPR013785">
    <property type="entry name" value="Aldolase_TIM"/>
</dbReference>
<evidence type="ECO:0000259" key="9">
    <source>
        <dbReference type="Pfam" id="PF04055"/>
    </source>
</evidence>
<dbReference type="Pfam" id="PF00534">
    <property type="entry name" value="Glycos_transf_1"/>
    <property type="match status" value="1"/>
</dbReference>
<keyword evidence="6" id="KW-0408">Iron</keyword>
<proteinExistence type="predicted"/>
<dbReference type="InterPro" id="IPR058240">
    <property type="entry name" value="rSAM_sf"/>
</dbReference>
<dbReference type="SFLD" id="SFLDG01067">
    <property type="entry name" value="SPASM/twitch_domain_containing"/>
    <property type="match status" value="1"/>
</dbReference>
<reference evidence="13 14" key="2">
    <citation type="submission" date="2024-05" db="EMBL/GenBank/DDBJ databases">
        <authorList>
            <person name="Chen Y."/>
            <person name="Shah S."/>
            <person name="Dougan E. K."/>
            <person name="Thang M."/>
            <person name="Chan C."/>
        </authorList>
    </citation>
    <scope>NUCLEOTIDE SEQUENCE [LARGE SCALE GENOMIC DNA]</scope>
</reference>
<dbReference type="EMBL" id="CAMXCT010001311">
    <property type="protein sequence ID" value="CAI3988876.1"/>
    <property type="molecule type" value="Genomic_DNA"/>
</dbReference>
<evidence type="ECO:0000256" key="7">
    <source>
        <dbReference type="ARBA" id="ARBA00023014"/>
    </source>
</evidence>
<keyword evidence="2" id="KW-0004">4Fe-4S</keyword>
<dbReference type="CDD" id="cd21109">
    <property type="entry name" value="SPASM"/>
    <property type="match status" value="1"/>
</dbReference>
<dbReference type="EMBL" id="CAMXCT030001311">
    <property type="protein sequence ID" value="CAL4776188.1"/>
    <property type="molecule type" value="Genomic_DNA"/>
</dbReference>
<sequence length="900" mass="101084">SEKRKNYCSGKMLSIPIVAVRHRHVEWPSHVPRAVPGPSVKPHNPFSLAAACSACFVARRKKFRSATPLASGNMAGHHDSTAKLRILLIIHGYPPLYNAGSEVYTQTLARSLADNGHDVLVFCREEDTIAPYFRMRDDFDGKVPLKIINLPNFRDRYRVVEVDEAVKAIVEDFNPDVVHCGHLNHLSMSLVDVVTKKNIPFLYTLHDYWLNCPRGQFIQFTGDTDSDLWPVCDGQEDTKCSQRCYVPRIGSGDPSSSEDEKYWTSWIAKRMAFTRATCDKIDLFIAPAQHLKNRFIQEGFAPQSKVVYCDYGFDLERLTGRSRKADEPFTFAYIGTHKESKGVQHLIEAFAGLMQDKSLPATRLKIYGRTLGQSTAALRRLAESLLPPSSPASANLDWCGEYCNERIVEDVFNKVDAIVVPSIWLENSPLVIHEALQAGVLVITADVGGMAEYVHHEVNGLLFKHRSPKALEEQMRRCLLDPAMAKSLANRGYLLSKNGEIPPIADHVDQMVELYRRAIQHRRSSNVRQGKLLPWRITFDTNPDDCNLHCDMCEGFSQYSTVKAERKGLSPRRMPFELVEKVLEEFVDLHLKAPGDSTALEVIPSTMGEPLLYEHFEQMLSLIQQQDRRLKDQGLPGLRLNLTTNGTFPKLGARGWAPKVLPITSDIKISWNGATKGTQESIMHGQTFEDVLENVKVLVSERDALVKAGGHFCRLTLQLTFLEENYHEIPDIIRLAAELGINRVKGHHLWSHWKEMDGRSMKRDADAVSRWNRMIPLAEEIANANSILLEGIHVIPETAAEDLAPGAPCPFLAKEVWVAADGRFNVCCAPNDQGLQLGYFGNLGENNLEEILNGEPYQSLLSTYSTCALCQGCNMRRWPQQQSGDIDESSALSWSSVETV</sequence>
<evidence type="ECO:0000256" key="5">
    <source>
        <dbReference type="ARBA" id="ARBA00022723"/>
    </source>
</evidence>
<evidence type="ECO:0000259" key="10">
    <source>
        <dbReference type="Pfam" id="PF13186"/>
    </source>
</evidence>
<comment type="caution">
    <text evidence="12">The sequence shown here is derived from an EMBL/GenBank/DDBJ whole genome shotgun (WGS) entry which is preliminary data.</text>
</comment>
<keyword evidence="5" id="KW-0479">Metal-binding</keyword>
<dbReference type="PANTHER" id="PTHR45947">
    <property type="entry name" value="SULFOQUINOVOSYL TRANSFERASE SQD2"/>
    <property type="match status" value="1"/>
</dbReference>
<dbReference type="PANTHER" id="PTHR45947:SF13">
    <property type="entry name" value="TRANSFERASE"/>
    <property type="match status" value="1"/>
</dbReference>
<dbReference type="EMBL" id="CAMXCT020001311">
    <property type="protein sequence ID" value="CAL1142251.1"/>
    <property type="molecule type" value="Genomic_DNA"/>
</dbReference>
<dbReference type="Gene3D" id="3.40.50.2000">
    <property type="entry name" value="Glycogen Phosphorylase B"/>
    <property type="match status" value="2"/>
</dbReference>
<dbReference type="Pfam" id="PF13439">
    <property type="entry name" value="Glyco_transf_4"/>
    <property type="match status" value="1"/>
</dbReference>
<dbReference type="AlphaFoldDB" id="A0A9P1CCE3"/>
<feature type="non-terminal residue" evidence="12">
    <location>
        <position position="900"/>
    </location>
</feature>
<dbReference type="Pfam" id="PF04055">
    <property type="entry name" value="Radical_SAM"/>
    <property type="match status" value="1"/>
</dbReference>
<evidence type="ECO:0000259" key="11">
    <source>
        <dbReference type="Pfam" id="PF13439"/>
    </source>
</evidence>
<evidence type="ECO:0000256" key="3">
    <source>
        <dbReference type="ARBA" id="ARBA00022676"/>
    </source>
</evidence>
<gene>
    <name evidence="12" type="ORF">C1SCF055_LOCUS15992</name>
</gene>
<feature type="domain" description="Glycosyl transferase family 1" evidence="8">
    <location>
        <begin position="322"/>
        <end position="493"/>
    </location>
</feature>
<evidence type="ECO:0000313" key="12">
    <source>
        <dbReference type="EMBL" id="CAI3988876.1"/>
    </source>
</evidence>
<feature type="domain" description="Radical SAM core" evidence="9">
    <location>
        <begin position="545"/>
        <end position="701"/>
    </location>
</feature>
<comment type="cofactor">
    <cofactor evidence="1">
        <name>[4Fe-4S] cluster</name>
        <dbReference type="ChEBI" id="CHEBI:49883"/>
    </cofactor>
</comment>
<dbReference type="InterPro" id="IPR050194">
    <property type="entry name" value="Glycosyltransferase_grp1"/>
</dbReference>
<dbReference type="SUPFAM" id="SSF53756">
    <property type="entry name" value="UDP-Glycosyltransferase/glycogen phosphorylase"/>
    <property type="match status" value="1"/>
</dbReference>
<dbReference type="InterPro" id="IPR007197">
    <property type="entry name" value="rSAM"/>
</dbReference>
<evidence type="ECO:0000256" key="2">
    <source>
        <dbReference type="ARBA" id="ARBA00022485"/>
    </source>
</evidence>
<evidence type="ECO:0000313" key="13">
    <source>
        <dbReference type="EMBL" id="CAL4776188.1"/>
    </source>
</evidence>
<dbReference type="GO" id="GO:0016757">
    <property type="term" value="F:glycosyltransferase activity"/>
    <property type="evidence" value="ECO:0007669"/>
    <property type="project" value="UniProtKB-KW"/>
</dbReference>
<dbReference type="GO" id="GO:0051536">
    <property type="term" value="F:iron-sulfur cluster binding"/>
    <property type="evidence" value="ECO:0007669"/>
    <property type="project" value="UniProtKB-KW"/>
</dbReference>
<dbReference type="InterPro" id="IPR034391">
    <property type="entry name" value="AdoMet-like_SPASM_containing"/>
</dbReference>
<dbReference type="Gene3D" id="3.20.20.70">
    <property type="entry name" value="Aldolase class I"/>
    <property type="match status" value="1"/>
</dbReference>
<dbReference type="InterPro" id="IPR001296">
    <property type="entry name" value="Glyco_trans_1"/>
</dbReference>
<keyword evidence="7" id="KW-0411">Iron-sulfur</keyword>
<dbReference type="Pfam" id="PF13186">
    <property type="entry name" value="SPASM"/>
    <property type="match status" value="1"/>
</dbReference>
<keyword evidence="14" id="KW-1185">Reference proteome</keyword>
<dbReference type="InterPro" id="IPR023885">
    <property type="entry name" value="4Fe4S-binding_SPASM_dom"/>
</dbReference>
<accession>A0A9P1CCE3</accession>
<dbReference type="GO" id="GO:0046872">
    <property type="term" value="F:metal ion binding"/>
    <property type="evidence" value="ECO:0007669"/>
    <property type="project" value="UniProtKB-KW"/>
</dbReference>
<dbReference type="CDD" id="cd01335">
    <property type="entry name" value="Radical_SAM"/>
    <property type="match status" value="1"/>
</dbReference>
<protein>
    <submittedName>
        <fullName evidence="13">Radical SAM protein</fullName>
    </submittedName>
</protein>
<evidence type="ECO:0000256" key="1">
    <source>
        <dbReference type="ARBA" id="ARBA00001966"/>
    </source>
</evidence>
<evidence type="ECO:0000259" key="8">
    <source>
        <dbReference type="Pfam" id="PF00534"/>
    </source>
</evidence>
<organism evidence="12">
    <name type="scientific">Cladocopium goreaui</name>
    <dbReference type="NCBI Taxonomy" id="2562237"/>
    <lineage>
        <taxon>Eukaryota</taxon>
        <taxon>Sar</taxon>
        <taxon>Alveolata</taxon>
        <taxon>Dinophyceae</taxon>
        <taxon>Suessiales</taxon>
        <taxon>Symbiodiniaceae</taxon>
        <taxon>Cladocopium</taxon>
    </lineage>
</organism>
<keyword evidence="3" id="KW-0808">Transferase</keyword>
<dbReference type="SFLD" id="SFLDS00029">
    <property type="entry name" value="Radical_SAM"/>
    <property type="match status" value="1"/>
</dbReference>
<feature type="domain" description="4Fe4S-binding SPASM" evidence="10">
    <location>
        <begin position="809"/>
        <end position="874"/>
    </location>
</feature>
<keyword evidence="4" id="KW-0949">S-adenosyl-L-methionine</keyword>
<evidence type="ECO:0000256" key="4">
    <source>
        <dbReference type="ARBA" id="ARBA00022691"/>
    </source>
</evidence>
<dbReference type="SUPFAM" id="SSF102114">
    <property type="entry name" value="Radical SAM enzymes"/>
    <property type="match status" value="1"/>
</dbReference>